<dbReference type="EMBL" id="QHJW02000051">
    <property type="protein sequence ID" value="RRO05030.1"/>
    <property type="molecule type" value="Genomic_DNA"/>
</dbReference>
<keyword evidence="5" id="KW-1185">Reference proteome</keyword>
<dbReference type="Proteomes" id="UP000256540">
    <property type="component" value="Unassembled WGS sequence"/>
</dbReference>
<reference evidence="4 5" key="1">
    <citation type="submission" date="2018-11" db="EMBL/GenBank/DDBJ databases">
        <title>Draft genome sequences of proposed Pectobacterium aquaticum sp. nov. isolated in France from fresh water.</title>
        <authorList>
            <person name="Pedron J."/>
            <person name="Barny M.A."/>
        </authorList>
    </citation>
    <scope>NUCLEOTIDE SEQUENCE [LARGE SCALE GENOMIC DNA]</scope>
    <source>
        <strain evidence="3 4">A127-S21-F16</strain>
        <strain evidence="2 5">A35-S23-M15</strain>
    </source>
</reference>
<gene>
    <name evidence="3" type="ORF">DMB84_020095</name>
    <name evidence="2" type="ORF">DMB85_017965</name>
</gene>
<evidence type="ECO:0000313" key="3">
    <source>
        <dbReference type="EMBL" id="RRO11300.1"/>
    </source>
</evidence>
<evidence type="ECO:0000313" key="4">
    <source>
        <dbReference type="Proteomes" id="UP000256540"/>
    </source>
</evidence>
<dbReference type="AlphaFoldDB" id="A0AA93AIF4"/>
<dbReference type="Proteomes" id="UP000256817">
    <property type="component" value="Unassembled WGS sequence"/>
</dbReference>
<organism evidence="3 4">
    <name type="scientific">Pectobacterium aquaticum</name>
    <dbReference type="NCBI Taxonomy" id="2204145"/>
    <lineage>
        <taxon>Bacteria</taxon>
        <taxon>Pseudomonadati</taxon>
        <taxon>Pseudomonadota</taxon>
        <taxon>Gammaproteobacteria</taxon>
        <taxon>Enterobacterales</taxon>
        <taxon>Pectobacteriaceae</taxon>
        <taxon>Pectobacterium</taxon>
    </lineage>
</organism>
<accession>A0AA93AIF4</accession>
<evidence type="ECO:0000313" key="5">
    <source>
        <dbReference type="Proteomes" id="UP000256817"/>
    </source>
</evidence>
<evidence type="ECO:0000256" key="1">
    <source>
        <dbReference type="SAM" id="Phobius"/>
    </source>
</evidence>
<evidence type="ECO:0000313" key="2">
    <source>
        <dbReference type="EMBL" id="RRO05030.1"/>
    </source>
</evidence>
<feature type="transmembrane region" description="Helical" evidence="1">
    <location>
        <begin position="45"/>
        <end position="66"/>
    </location>
</feature>
<keyword evidence="1" id="KW-0472">Membrane</keyword>
<proteinExistence type="predicted"/>
<name>A0AA93AIF4_9GAMM</name>
<dbReference type="RefSeq" id="WP_116167263.1">
    <property type="nucleotide sequence ID" value="NZ_QHJS02000120.1"/>
</dbReference>
<keyword evidence="1" id="KW-0812">Transmembrane</keyword>
<dbReference type="EMBL" id="QHJS02000120">
    <property type="protein sequence ID" value="RRO11300.1"/>
    <property type="molecule type" value="Genomic_DNA"/>
</dbReference>
<sequence>MRTVTAPERICIHDINWRSKTLDFLNGVETLFVIKKESIIIDLSGVGYASAAASLLFFAIINRAYFLTQINNEIRFLFPKKSNNEKGHRYIVRTGLARALLSNTLEKLDELTSEKVFFQSSVDPDKHTVTTLDFLSKTANFTKEQLYLLSMGIGEAMLNVSHHAYETVGRSDFTEQLVRLGGKRWWQCSWYDPEEGKAVFIICDLGIGIAKSYTSLKEGSHDHGINETSLVREALSCGRSKYDGAGRGNGSEDIKRPVGQGCTENETLLVLSGNSQYYYTSATTEPLCYHLKEYIPGTLIEWSLVTRRKA</sequence>
<comment type="caution">
    <text evidence="3">The sequence shown here is derived from an EMBL/GenBank/DDBJ whole genome shotgun (WGS) entry which is preliminary data.</text>
</comment>
<protein>
    <submittedName>
        <fullName evidence="3">Uncharacterized protein</fullName>
    </submittedName>
</protein>
<keyword evidence="1" id="KW-1133">Transmembrane helix</keyword>